<keyword evidence="5" id="KW-0472">Membrane</keyword>
<dbReference type="InterPro" id="IPR026579">
    <property type="entry name" value="FtsQ"/>
</dbReference>
<name>A0A8H8XF75_9GAMM</name>
<dbReference type="AlphaFoldDB" id="A0A8H8XF75"/>
<dbReference type="EMBL" id="CAESAQ020000099">
    <property type="protein sequence ID" value="CAB5506408.1"/>
    <property type="molecule type" value="Genomic_DNA"/>
</dbReference>
<keyword evidence="2" id="KW-0997">Cell inner membrane</keyword>
<protein>
    <recommendedName>
        <fullName evidence="7">Cell division protein FtsQ/DivIB C-terminal domain-containing protein</fullName>
    </recommendedName>
</protein>
<dbReference type="GO" id="GO:0090529">
    <property type="term" value="P:cell septum assembly"/>
    <property type="evidence" value="ECO:0007669"/>
    <property type="project" value="InterPro"/>
</dbReference>
<dbReference type="PANTHER" id="PTHR35851:SF1">
    <property type="entry name" value="CELL DIVISION PROTEIN FTSQ"/>
    <property type="match status" value="1"/>
</dbReference>
<evidence type="ECO:0000256" key="4">
    <source>
        <dbReference type="ARBA" id="ARBA00022692"/>
    </source>
</evidence>
<accession>A0A8H8XF75</accession>
<evidence type="ECO:0000259" key="7">
    <source>
        <dbReference type="Pfam" id="PF03799"/>
    </source>
</evidence>
<sequence>MIRKRKKLSTKRLKFLAKICAFLILLSLGAWGAKTIIDTGFLKAEIKWHIDTELPMTQIMLEKIIHPLIKNEYQLNTNEIQQALENQPWIAKVSITAEPLFFNRIKINIDAQQIAMRWENIDCKTNDEPNCTGYISKNGTLFIPKEMTVSDTVLVLARTKIDQKTVSQLYQNYQEYQKITKKIPIKSFTKTHIERLTFEPNVTVILGYQQQQQRLARFLKVYQELKKKISRQKLNQATFDMRYPKGFTLKYSTE</sequence>
<gene>
    <name evidence="8" type="ORF">THERMOS_2308</name>
</gene>
<keyword evidence="5" id="KW-1133">Transmembrane helix</keyword>
<keyword evidence="6" id="KW-0131">Cell cycle</keyword>
<feature type="domain" description="Cell division protein FtsQ/DivIB C-terminal" evidence="7">
    <location>
        <begin position="132"/>
        <end position="242"/>
    </location>
</feature>
<keyword evidence="4" id="KW-0812">Transmembrane</keyword>
<evidence type="ECO:0000313" key="9">
    <source>
        <dbReference type="Proteomes" id="UP000643672"/>
    </source>
</evidence>
<evidence type="ECO:0000256" key="2">
    <source>
        <dbReference type="ARBA" id="ARBA00022519"/>
    </source>
</evidence>
<proteinExistence type="predicted"/>
<evidence type="ECO:0000313" key="8">
    <source>
        <dbReference type="EMBL" id="CAB5506408.1"/>
    </source>
</evidence>
<dbReference type="Proteomes" id="UP000643672">
    <property type="component" value="Unassembled WGS sequence"/>
</dbReference>
<keyword evidence="9" id="KW-1185">Reference proteome</keyword>
<evidence type="ECO:0000256" key="3">
    <source>
        <dbReference type="ARBA" id="ARBA00022618"/>
    </source>
</evidence>
<dbReference type="PANTHER" id="PTHR35851">
    <property type="entry name" value="CELL DIVISION PROTEIN FTSQ"/>
    <property type="match status" value="1"/>
</dbReference>
<evidence type="ECO:0000256" key="6">
    <source>
        <dbReference type="ARBA" id="ARBA00023306"/>
    </source>
</evidence>
<dbReference type="InterPro" id="IPR005548">
    <property type="entry name" value="Cell_div_FtsQ/DivIB_C"/>
</dbReference>
<dbReference type="RefSeq" id="WP_202763466.1">
    <property type="nucleotide sequence ID" value="NZ_CAESAQ020000099.1"/>
</dbReference>
<organism evidence="8 9">
    <name type="scientific">Bathymodiolus thermophilus thioautotrophic gill symbiont</name>
    <dbReference type="NCBI Taxonomy" id="2360"/>
    <lineage>
        <taxon>Bacteria</taxon>
        <taxon>Pseudomonadati</taxon>
        <taxon>Pseudomonadota</taxon>
        <taxon>Gammaproteobacteria</taxon>
        <taxon>sulfur-oxidizing symbionts</taxon>
    </lineage>
</organism>
<keyword evidence="3" id="KW-0132">Cell division</keyword>
<dbReference type="Gene3D" id="3.40.50.11690">
    <property type="entry name" value="Cell division protein FtsQ/DivIB"/>
    <property type="match status" value="1"/>
</dbReference>
<dbReference type="Pfam" id="PF03799">
    <property type="entry name" value="FtsQ_DivIB_C"/>
    <property type="match status" value="1"/>
</dbReference>
<comment type="caution">
    <text evidence="8">The sequence shown here is derived from an EMBL/GenBank/DDBJ whole genome shotgun (WGS) entry which is preliminary data.</text>
</comment>
<dbReference type="InterPro" id="IPR045335">
    <property type="entry name" value="FtsQ_C_sf"/>
</dbReference>
<evidence type="ECO:0000256" key="5">
    <source>
        <dbReference type="ARBA" id="ARBA00022989"/>
    </source>
</evidence>
<reference evidence="8 9" key="1">
    <citation type="submission" date="2020-05" db="EMBL/GenBank/DDBJ databases">
        <authorList>
            <person name="Petersen J."/>
            <person name="Sayavedra L."/>
        </authorList>
    </citation>
    <scope>NUCLEOTIDE SEQUENCE [LARGE SCALE GENOMIC DNA]</scope>
    <source>
        <strain evidence="8">B thermophilus SOXS</strain>
    </source>
</reference>
<evidence type="ECO:0000256" key="1">
    <source>
        <dbReference type="ARBA" id="ARBA00022475"/>
    </source>
</evidence>
<keyword evidence="1" id="KW-1003">Cell membrane</keyword>